<dbReference type="STRING" id="320787.CA2015_0850"/>
<gene>
    <name evidence="4" type="ORF">CA2015_0850</name>
</gene>
<comment type="cofactor">
    <cofactor evidence="1">
        <name>Mg(2+)</name>
        <dbReference type="ChEBI" id="CHEBI:18420"/>
    </cofactor>
</comment>
<evidence type="ECO:0000256" key="2">
    <source>
        <dbReference type="ARBA" id="ARBA00022801"/>
    </source>
</evidence>
<dbReference type="Gene3D" id="3.90.79.10">
    <property type="entry name" value="Nucleoside Triphosphate Pyrophosphohydrolase"/>
    <property type="match status" value="1"/>
</dbReference>
<evidence type="ECO:0000313" key="5">
    <source>
        <dbReference type="Proteomes" id="UP000036520"/>
    </source>
</evidence>
<proteinExistence type="predicted"/>
<reference evidence="4 5" key="1">
    <citation type="submission" date="2015-07" db="EMBL/GenBank/DDBJ databases">
        <authorList>
            <person name="Kim K.M."/>
        </authorList>
    </citation>
    <scope>NUCLEOTIDE SEQUENCE [LARGE SCALE GENOMIC DNA]</scope>
    <source>
        <strain evidence="4 5">KCTC 12363</strain>
    </source>
</reference>
<dbReference type="InterPro" id="IPR015797">
    <property type="entry name" value="NUDIX_hydrolase-like_dom_sf"/>
</dbReference>
<keyword evidence="5" id="KW-1185">Reference proteome</keyword>
<accession>A0A0H4PBX2</accession>
<dbReference type="GO" id="GO:0016787">
    <property type="term" value="F:hydrolase activity"/>
    <property type="evidence" value="ECO:0007669"/>
    <property type="project" value="UniProtKB-KW"/>
</dbReference>
<dbReference type="SUPFAM" id="SSF55811">
    <property type="entry name" value="Nudix"/>
    <property type="match status" value="1"/>
</dbReference>
<protein>
    <submittedName>
        <fullName evidence="4">NUDIX hydrolase</fullName>
    </submittedName>
</protein>
<evidence type="ECO:0000259" key="3">
    <source>
        <dbReference type="PROSITE" id="PS51462"/>
    </source>
</evidence>
<dbReference type="OrthoDB" id="9810648at2"/>
<dbReference type="RefSeq" id="WP_048640764.1">
    <property type="nucleotide sequence ID" value="NZ_CAXBGM010000002.1"/>
</dbReference>
<sequence>MKKPNIKKDIIENFGNRLRTRVNGILIQDNKLLMVKHRMHTNHSFWNVPGGGMKFGQDAKENLKREFLEETGLNIAVNDYLFVHEFLEPPLHAIELFFEVSQTSGKLVVGIDPELETNKQVIEEVKFLSIEEIKKIPSEKKHALFGRINSLNDVRIWKGYFNFGNKCIK</sequence>
<feature type="domain" description="Nudix hydrolase" evidence="3">
    <location>
        <begin position="17"/>
        <end position="150"/>
    </location>
</feature>
<evidence type="ECO:0000256" key="1">
    <source>
        <dbReference type="ARBA" id="ARBA00001946"/>
    </source>
</evidence>
<dbReference type="PANTHER" id="PTHR43046:SF14">
    <property type="entry name" value="MUTT_NUDIX FAMILY PROTEIN"/>
    <property type="match status" value="1"/>
</dbReference>
<dbReference type="AlphaFoldDB" id="A0A0H4PBX2"/>
<organism evidence="4 5">
    <name type="scientific">Cyclobacterium amurskyense</name>
    <dbReference type="NCBI Taxonomy" id="320787"/>
    <lineage>
        <taxon>Bacteria</taxon>
        <taxon>Pseudomonadati</taxon>
        <taxon>Bacteroidota</taxon>
        <taxon>Cytophagia</taxon>
        <taxon>Cytophagales</taxon>
        <taxon>Cyclobacteriaceae</taxon>
        <taxon>Cyclobacterium</taxon>
    </lineage>
</organism>
<dbReference type="Pfam" id="PF00293">
    <property type="entry name" value="NUDIX"/>
    <property type="match status" value="1"/>
</dbReference>
<dbReference type="EMBL" id="CP012040">
    <property type="protein sequence ID" value="AKP50308.1"/>
    <property type="molecule type" value="Genomic_DNA"/>
</dbReference>
<dbReference type="PANTHER" id="PTHR43046">
    <property type="entry name" value="GDP-MANNOSE MANNOSYL HYDROLASE"/>
    <property type="match status" value="1"/>
</dbReference>
<dbReference type="Proteomes" id="UP000036520">
    <property type="component" value="Chromosome"/>
</dbReference>
<dbReference type="InterPro" id="IPR000086">
    <property type="entry name" value="NUDIX_hydrolase_dom"/>
</dbReference>
<name>A0A0H4PBX2_9BACT</name>
<dbReference type="KEGG" id="camu:CA2015_0850"/>
<evidence type="ECO:0000313" key="4">
    <source>
        <dbReference type="EMBL" id="AKP50308.1"/>
    </source>
</evidence>
<dbReference type="CDD" id="cd18880">
    <property type="entry name" value="NUDIX_ADPRase"/>
    <property type="match status" value="1"/>
</dbReference>
<dbReference type="PROSITE" id="PS51462">
    <property type="entry name" value="NUDIX"/>
    <property type="match status" value="1"/>
</dbReference>
<keyword evidence="2 4" id="KW-0378">Hydrolase</keyword>